<dbReference type="PANTHER" id="PTHR30023">
    <property type="entry name" value="D-ALANYL-D-ALANINE CARBOXYPEPTIDASE"/>
    <property type="match status" value="1"/>
</dbReference>
<dbReference type="Gene3D" id="3.40.710.10">
    <property type="entry name" value="DD-peptidase/beta-lactamase superfamily"/>
    <property type="match status" value="1"/>
</dbReference>
<proteinExistence type="inferred from homology"/>
<evidence type="ECO:0000256" key="1">
    <source>
        <dbReference type="ARBA" id="ARBA00006096"/>
    </source>
</evidence>
<dbReference type="KEGG" id="psez:HME7025_00584"/>
<keyword evidence="2" id="KW-0378">Hydrolase</keyword>
<feature type="chain" id="PRO_5015777292" description="D-alanyl-D-alanine carboxypeptidase/D-alanyl-D-alanine-endopeptidase" evidence="3">
    <location>
        <begin position="24"/>
        <end position="424"/>
    </location>
</feature>
<dbReference type="GO" id="GO:0004185">
    <property type="term" value="F:serine-type carboxypeptidase activity"/>
    <property type="evidence" value="ECO:0007669"/>
    <property type="project" value="InterPro"/>
</dbReference>
<dbReference type="Pfam" id="PF02113">
    <property type="entry name" value="Peptidase_S13"/>
    <property type="match status" value="2"/>
</dbReference>
<dbReference type="SUPFAM" id="SSF56601">
    <property type="entry name" value="beta-lactamase/transpeptidase-like"/>
    <property type="match status" value="1"/>
</dbReference>
<reference evidence="5" key="1">
    <citation type="submission" date="2018-05" db="EMBL/GenBank/DDBJ databases">
        <title>Pseudarcicella sp. HME7025 Genome sequencing and assembly.</title>
        <authorList>
            <person name="Kim H."/>
            <person name="Kang H."/>
            <person name="Joh K."/>
        </authorList>
    </citation>
    <scope>NUCLEOTIDE SEQUENCE [LARGE SCALE GENOMIC DNA]</scope>
    <source>
        <strain evidence="5">HME7025</strain>
    </source>
</reference>
<protein>
    <recommendedName>
        <fullName evidence="6">D-alanyl-D-alanine carboxypeptidase/D-alanyl-D-alanine-endopeptidase</fullName>
    </recommendedName>
</protein>
<dbReference type="GO" id="GO:0000270">
    <property type="term" value="P:peptidoglycan metabolic process"/>
    <property type="evidence" value="ECO:0007669"/>
    <property type="project" value="TreeGrafter"/>
</dbReference>
<dbReference type="InterPro" id="IPR000667">
    <property type="entry name" value="Peptidase_S13"/>
</dbReference>
<accession>A0A2S2DSV8</accession>
<keyword evidence="3" id="KW-0732">Signal</keyword>
<dbReference type="AlphaFoldDB" id="A0A2S2DSV8"/>
<keyword evidence="5" id="KW-1185">Reference proteome</keyword>
<dbReference type="PROSITE" id="PS51257">
    <property type="entry name" value="PROKAR_LIPOPROTEIN"/>
    <property type="match status" value="1"/>
</dbReference>
<dbReference type="EMBL" id="CP029346">
    <property type="protein sequence ID" value="AWL08456.1"/>
    <property type="molecule type" value="Genomic_DNA"/>
</dbReference>
<evidence type="ECO:0000313" key="4">
    <source>
        <dbReference type="EMBL" id="AWL08456.1"/>
    </source>
</evidence>
<dbReference type="Proteomes" id="UP000245468">
    <property type="component" value="Chromosome"/>
</dbReference>
<sequence length="424" mass="47931">MNHKYPAYLLFFLACLFFSSCQSVKMKKAFVHSGLHQLHTGILIQEQSGKVVFSQQADQYFMPASNAKLLTLLLAKTILPDSVPAFAYQEQGDSLYFWGTGDPSTLHTKLRNRSLLNFLQASNKSLVYADDAKLTLPQGAGWAWDDYQDYYAAEISSLPLYENLAHFTNLGNAWKVHPLRFQSSVSITSDKDASRDRLSNQFHLPAPEAKTSPKSITIPYLTSPELTARLLSDTLHKPVYYRAIQRNPLQSKLVYAAQLDSLLVPLLHNSDNMIGEQLIYLMAAQRGWNGPTSQIISKLVQEPRFEFLKHVKWVDGSGLSRYNLFRPKDLILILQHLQEKLSESEWKSLLPELGKSGTLKSMKLTNPQSHAWAKSGSFGNTYNLSGYYQNAQGKLYLFTIMTNLANQSVSVNKKQILEFLNVLN</sequence>
<gene>
    <name evidence="4" type="ORF">HME7025_00584</name>
</gene>
<feature type="signal peptide" evidence="3">
    <location>
        <begin position="1"/>
        <end position="23"/>
    </location>
</feature>
<evidence type="ECO:0000256" key="3">
    <source>
        <dbReference type="SAM" id="SignalP"/>
    </source>
</evidence>
<dbReference type="GO" id="GO:0006508">
    <property type="term" value="P:proteolysis"/>
    <property type="evidence" value="ECO:0007669"/>
    <property type="project" value="InterPro"/>
</dbReference>
<dbReference type="PANTHER" id="PTHR30023:SF0">
    <property type="entry name" value="PENICILLIN-SENSITIVE CARBOXYPEPTIDASE A"/>
    <property type="match status" value="1"/>
</dbReference>
<organism evidence="4 5">
    <name type="scientific">Aquirufa nivalisilvae</name>
    <dbReference type="NCBI Taxonomy" id="2516557"/>
    <lineage>
        <taxon>Bacteria</taxon>
        <taxon>Pseudomonadati</taxon>
        <taxon>Bacteroidota</taxon>
        <taxon>Cytophagia</taxon>
        <taxon>Cytophagales</taxon>
        <taxon>Flectobacillaceae</taxon>
        <taxon>Aquirufa</taxon>
    </lineage>
</organism>
<dbReference type="InterPro" id="IPR012338">
    <property type="entry name" value="Beta-lactam/transpept-like"/>
</dbReference>
<evidence type="ECO:0000256" key="2">
    <source>
        <dbReference type="ARBA" id="ARBA00022801"/>
    </source>
</evidence>
<name>A0A2S2DSV8_9BACT</name>
<comment type="similarity">
    <text evidence="1">Belongs to the peptidase S13 family.</text>
</comment>
<evidence type="ECO:0000313" key="5">
    <source>
        <dbReference type="Proteomes" id="UP000245468"/>
    </source>
</evidence>
<evidence type="ECO:0008006" key="6">
    <source>
        <dbReference type="Google" id="ProtNLM"/>
    </source>
</evidence>
<dbReference type="OrthoDB" id="9802627at2"/>
<dbReference type="PRINTS" id="PR00922">
    <property type="entry name" value="DADACBPTASE3"/>
</dbReference>